<feature type="transmembrane region" description="Helical" evidence="5">
    <location>
        <begin position="778"/>
        <end position="801"/>
    </location>
</feature>
<protein>
    <submittedName>
        <fullName evidence="7">YhgE/Pip domain-containing protein</fullName>
    </submittedName>
</protein>
<dbReference type="InterPro" id="IPR051328">
    <property type="entry name" value="T7SS_ABC-Transporter"/>
</dbReference>
<evidence type="ECO:0000256" key="2">
    <source>
        <dbReference type="ARBA" id="ARBA00022692"/>
    </source>
</evidence>
<dbReference type="InterPro" id="IPR023908">
    <property type="entry name" value="xxxLxxG_rpt"/>
</dbReference>
<reference evidence="7 8" key="1">
    <citation type="submission" date="2018-10" db="EMBL/GenBank/DDBJ databases">
        <title>Tessaracoccus antarcticuss sp. nov., isolated from sediment.</title>
        <authorList>
            <person name="Zhou L.Y."/>
            <person name="Du Z.J."/>
        </authorList>
    </citation>
    <scope>NUCLEOTIDE SEQUENCE [LARGE SCALE GENOMIC DNA]</scope>
    <source>
        <strain evidence="7 8">JDX10</strain>
    </source>
</reference>
<evidence type="ECO:0000256" key="5">
    <source>
        <dbReference type="SAM" id="Phobius"/>
    </source>
</evidence>
<dbReference type="GO" id="GO:0016020">
    <property type="term" value="C:membrane"/>
    <property type="evidence" value="ECO:0007669"/>
    <property type="project" value="UniProtKB-SubCell"/>
</dbReference>
<evidence type="ECO:0000256" key="3">
    <source>
        <dbReference type="ARBA" id="ARBA00022989"/>
    </source>
</evidence>
<accession>A0A3M0GVQ3</accession>
<dbReference type="NCBIfam" id="TIGR03057">
    <property type="entry name" value="xxxLxxG_by_4"/>
    <property type="match status" value="6"/>
</dbReference>
<feature type="transmembrane region" description="Helical" evidence="5">
    <location>
        <begin position="669"/>
        <end position="692"/>
    </location>
</feature>
<organism evidence="7 8">
    <name type="scientific">Tessaracoccus antarcticus</name>
    <dbReference type="NCBI Taxonomy" id="2479848"/>
    <lineage>
        <taxon>Bacteria</taxon>
        <taxon>Bacillati</taxon>
        <taxon>Actinomycetota</taxon>
        <taxon>Actinomycetes</taxon>
        <taxon>Propionibacteriales</taxon>
        <taxon>Propionibacteriaceae</taxon>
        <taxon>Tessaracoccus</taxon>
    </lineage>
</organism>
<keyword evidence="3 5" id="KW-1133">Transmembrane helix</keyword>
<dbReference type="Proteomes" id="UP000275256">
    <property type="component" value="Unassembled WGS sequence"/>
</dbReference>
<dbReference type="AlphaFoldDB" id="A0A3M0GVQ3"/>
<dbReference type="OrthoDB" id="9811483at2"/>
<keyword evidence="8" id="KW-1185">Reference proteome</keyword>
<dbReference type="Gene3D" id="1.10.287.950">
    <property type="entry name" value="Methyl-accepting chemotaxis protein"/>
    <property type="match status" value="2"/>
</dbReference>
<feature type="domain" description="ABC-2 type transporter transmembrane" evidence="6">
    <location>
        <begin position="14"/>
        <end position="164"/>
    </location>
</feature>
<dbReference type="SUPFAM" id="SSF58104">
    <property type="entry name" value="Methyl-accepting chemotaxis protein (MCP) signaling domain"/>
    <property type="match status" value="1"/>
</dbReference>
<dbReference type="EMBL" id="REFW01000001">
    <property type="protein sequence ID" value="RMB61416.1"/>
    <property type="molecule type" value="Genomic_DNA"/>
</dbReference>
<evidence type="ECO:0000313" key="7">
    <source>
        <dbReference type="EMBL" id="RMB61416.1"/>
    </source>
</evidence>
<comment type="subcellular location">
    <subcellularLocation>
        <location evidence="1">Membrane</location>
        <topology evidence="1">Multi-pass membrane protein</topology>
    </subcellularLocation>
</comment>
<dbReference type="GO" id="GO:0140359">
    <property type="term" value="F:ABC-type transporter activity"/>
    <property type="evidence" value="ECO:0007669"/>
    <property type="project" value="InterPro"/>
</dbReference>
<proteinExistence type="predicted"/>
<feature type="transmembrane region" description="Helical" evidence="5">
    <location>
        <begin position="626"/>
        <end position="648"/>
    </location>
</feature>
<dbReference type="InterPro" id="IPR013525">
    <property type="entry name" value="ABC2_TM"/>
</dbReference>
<comment type="caution">
    <text evidence="7">The sequence shown here is derived from an EMBL/GenBank/DDBJ whole genome shotgun (WGS) entry which is preliminary data.</text>
</comment>
<feature type="transmembrane region" description="Helical" evidence="5">
    <location>
        <begin position="12"/>
        <end position="34"/>
    </location>
</feature>
<evidence type="ECO:0000256" key="1">
    <source>
        <dbReference type="ARBA" id="ARBA00004141"/>
    </source>
</evidence>
<dbReference type="Pfam" id="PF12698">
    <property type="entry name" value="ABC2_membrane_3"/>
    <property type="match status" value="1"/>
</dbReference>
<dbReference type="PANTHER" id="PTHR43077">
    <property type="entry name" value="TRANSPORT PERMEASE YVFS-RELATED"/>
    <property type="match status" value="1"/>
</dbReference>
<dbReference type="PANTHER" id="PTHR43077:SF10">
    <property type="entry name" value="TRANSPORT PERMEASE PROTEIN"/>
    <property type="match status" value="1"/>
</dbReference>
<keyword evidence="2 5" id="KW-0812">Transmembrane</keyword>
<dbReference type="RefSeq" id="WP_121899964.1">
    <property type="nucleotide sequence ID" value="NZ_REFW01000001.1"/>
</dbReference>
<name>A0A3M0GVQ3_9ACTN</name>
<keyword evidence="4 5" id="KW-0472">Membrane</keyword>
<feature type="transmembrane region" description="Helical" evidence="5">
    <location>
        <begin position="732"/>
        <end position="758"/>
    </location>
</feature>
<feature type="transmembrane region" description="Helical" evidence="5">
    <location>
        <begin position="698"/>
        <end position="720"/>
    </location>
</feature>
<sequence>MRPESTHAGHRVSWSALIALILVPLLAVAALITLGGNGRDERVSAAVVNLDEAVELDGQTVPLGRQLAGAMLEREGDNIGWTLADAKSAKDGLASGQYAAVVTIPKEFSAAATSFSANDAAVARQATVSVQVSDNSPVTDSAVAQEIARLAADTINSQLTQSYLDNIYVGFNQVADQFTTIVDGAQQLSDGATQLADGTGKTSDGAAQLSDGLGVLSTNSQPLVDGGGKLADGTDTLAQGASDLSTGASQLSAGVAEFAGQAPKLADGVDQLATGAKPLLGAIPGYTAGTKQAIGGVSQLKGGIDKVIAGLAVDTDTSQFDPLVKGSRDLAVGATRIDQGAKGISGGINAVDQQLQAFASGKVAPPEQASFQCPEGVDPTTCGMLEAAYNGGFQAGTGTASAALNTPDPQTTTSLKGGAAALAENTGGFATGAKNLADGIGQVPGQIEAGTKEQLGALSAGLQKISDGADTLVTQAQPLVDNADQLGNGSTQLLGGINQLNTQVAQLPSGVSQLATGSSQLAAGASQLSDGAATLAGGVEDYTSGVAQYTAGVDSAAKGMRQLSDGIVQLDDGADKLAEGTSTFATELAKGAKQVPTYSPEAREKLSTVVSSPVQQSDSLIDGGRAALVALVLVSILWLAALASFVVARSIPSDVLTSNASNAGLWGRTVGAPVLITAVLGLVFGLIGGLVLELPVGRLLGLMGLLAGLGVVFTLVNHALTAWLGTVGRGISVLLLALSVALGLTSATPAIFGAIASFSPVQNGLLLVRTWIADGTGIAGLIGGLLLFTVVGLIASVASVARRRKLTPAQFRSRVAMRQG</sequence>
<evidence type="ECO:0000256" key="4">
    <source>
        <dbReference type="ARBA" id="ARBA00023136"/>
    </source>
</evidence>
<evidence type="ECO:0000313" key="8">
    <source>
        <dbReference type="Proteomes" id="UP000275256"/>
    </source>
</evidence>
<evidence type="ECO:0000259" key="6">
    <source>
        <dbReference type="Pfam" id="PF12698"/>
    </source>
</evidence>
<gene>
    <name evidence="7" type="ORF">EAX62_01805</name>
</gene>